<dbReference type="EMBL" id="KZ451982">
    <property type="protein sequence ID" value="PKA54643.1"/>
    <property type="molecule type" value="Genomic_DNA"/>
</dbReference>
<keyword evidence="6" id="KW-0472">Membrane</keyword>
<comment type="similarity">
    <text evidence="2">Belongs to the short-chain dehydrogenases/reductases (SDR) family.</text>
</comment>
<proteinExistence type="inferred from homology"/>
<gene>
    <name evidence="7" type="primary">HSD5</name>
    <name evidence="7" type="ORF">AXF42_Ash000478</name>
</gene>
<dbReference type="Pfam" id="PF00106">
    <property type="entry name" value="adh_short"/>
    <property type="match status" value="2"/>
</dbReference>
<dbReference type="PANTHER" id="PTHR43391:SF14">
    <property type="entry name" value="DEHYDROGENASE_REDUCTASE SDR FAMILY PROTEIN 7-LIKE"/>
    <property type="match status" value="1"/>
</dbReference>
<dbReference type="AlphaFoldDB" id="A0A2I0AGG3"/>
<evidence type="ECO:0000313" key="7">
    <source>
        <dbReference type="EMBL" id="PKA54643.1"/>
    </source>
</evidence>
<sequence>MDLLNSLLNFVVPPASMVMMAFAWPTLTMLHAVEWVFRSLTREDMENKVVVITGASSAIGEQIAYEYAKRNANLVLVAKREQRLWGIRENARLLGAKQVIVVSADVVKEEECQRFIGDTDINFWGCVYPTYVALPHLRQSHGRIVVNASVGNWVPMPRMSLYAAAKAAVISFYETLRLEVMEDVGITIATHGWIGSELSGARFMLEEGAEMQWKEEKEVPLQGARVEEFAKMIVEGACRGEAYVKHPSWYDVFFLYRMLAPDVLQWTFRLLFVSKSGRRKTVAGAAGTWQPLLEAQPARKALPAAPASSPTRSPAGSVKGD</sequence>
<dbReference type="PROSITE" id="PS00061">
    <property type="entry name" value="ADH_SHORT"/>
    <property type="match status" value="1"/>
</dbReference>
<reference evidence="7 8" key="1">
    <citation type="journal article" date="2017" name="Nature">
        <title>The Apostasia genome and the evolution of orchids.</title>
        <authorList>
            <person name="Zhang G.Q."/>
            <person name="Liu K.W."/>
            <person name="Li Z."/>
            <person name="Lohaus R."/>
            <person name="Hsiao Y.Y."/>
            <person name="Niu S.C."/>
            <person name="Wang J.Y."/>
            <person name="Lin Y.C."/>
            <person name="Xu Q."/>
            <person name="Chen L.J."/>
            <person name="Yoshida K."/>
            <person name="Fujiwara S."/>
            <person name="Wang Z.W."/>
            <person name="Zhang Y.Q."/>
            <person name="Mitsuda N."/>
            <person name="Wang M."/>
            <person name="Liu G.H."/>
            <person name="Pecoraro L."/>
            <person name="Huang H.X."/>
            <person name="Xiao X.J."/>
            <person name="Lin M."/>
            <person name="Wu X.Y."/>
            <person name="Wu W.L."/>
            <person name="Chen Y.Y."/>
            <person name="Chang S.B."/>
            <person name="Sakamoto S."/>
            <person name="Ohme-Takagi M."/>
            <person name="Yagi M."/>
            <person name="Zeng S.J."/>
            <person name="Shen C.Y."/>
            <person name="Yeh C.M."/>
            <person name="Luo Y.B."/>
            <person name="Tsai W.C."/>
            <person name="Van de Peer Y."/>
            <person name="Liu Z.J."/>
        </authorList>
    </citation>
    <scope>NUCLEOTIDE SEQUENCE [LARGE SCALE GENOMIC DNA]</scope>
    <source>
        <strain evidence="8">cv. Shenzhen</strain>
        <tissue evidence="7">Stem</tissue>
    </source>
</reference>
<keyword evidence="4 7" id="KW-0560">Oxidoreductase</keyword>
<accession>A0A2I0AGG3</accession>
<dbReference type="PRINTS" id="PR00081">
    <property type="entry name" value="GDHRDH"/>
</dbReference>
<organism evidence="7 8">
    <name type="scientific">Apostasia shenzhenica</name>
    <dbReference type="NCBI Taxonomy" id="1088818"/>
    <lineage>
        <taxon>Eukaryota</taxon>
        <taxon>Viridiplantae</taxon>
        <taxon>Streptophyta</taxon>
        <taxon>Embryophyta</taxon>
        <taxon>Tracheophyta</taxon>
        <taxon>Spermatophyta</taxon>
        <taxon>Magnoliopsida</taxon>
        <taxon>Liliopsida</taxon>
        <taxon>Asparagales</taxon>
        <taxon>Orchidaceae</taxon>
        <taxon>Apostasioideae</taxon>
        <taxon>Apostasia</taxon>
    </lineage>
</organism>
<evidence type="ECO:0000256" key="5">
    <source>
        <dbReference type="SAM" id="MobiDB-lite"/>
    </source>
</evidence>
<feature type="region of interest" description="Disordered" evidence="5">
    <location>
        <begin position="299"/>
        <end position="321"/>
    </location>
</feature>
<name>A0A2I0AGG3_9ASPA</name>
<evidence type="ECO:0000256" key="6">
    <source>
        <dbReference type="SAM" id="Phobius"/>
    </source>
</evidence>
<keyword evidence="8" id="KW-1185">Reference proteome</keyword>
<dbReference type="EC" id="1.1.-.-" evidence="7"/>
<dbReference type="GO" id="GO:0016491">
    <property type="term" value="F:oxidoreductase activity"/>
    <property type="evidence" value="ECO:0007669"/>
    <property type="project" value="UniProtKB-KW"/>
</dbReference>
<dbReference type="GO" id="GO:0005829">
    <property type="term" value="C:cytosol"/>
    <property type="evidence" value="ECO:0007669"/>
    <property type="project" value="TreeGrafter"/>
</dbReference>
<dbReference type="SUPFAM" id="SSF51735">
    <property type="entry name" value="NAD(P)-binding Rossmann-fold domains"/>
    <property type="match status" value="1"/>
</dbReference>
<dbReference type="GO" id="GO:0016020">
    <property type="term" value="C:membrane"/>
    <property type="evidence" value="ECO:0007669"/>
    <property type="project" value="UniProtKB-SubCell"/>
</dbReference>
<dbReference type="InterPro" id="IPR036291">
    <property type="entry name" value="NAD(P)-bd_dom_sf"/>
</dbReference>
<evidence type="ECO:0000313" key="8">
    <source>
        <dbReference type="Proteomes" id="UP000236161"/>
    </source>
</evidence>
<keyword evidence="6" id="KW-1133">Transmembrane helix</keyword>
<dbReference type="Gene3D" id="3.40.50.720">
    <property type="entry name" value="NAD(P)-binding Rossmann-like Domain"/>
    <property type="match status" value="2"/>
</dbReference>
<keyword evidence="6" id="KW-0812">Transmembrane</keyword>
<evidence type="ECO:0000256" key="1">
    <source>
        <dbReference type="ARBA" id="ARBA00004606"/>
    </source>
</evidence>
<protein>
    <submittedName>
        <fullName evidence="7">11-beta-hydroxysteroid dehydrogenase-like 5</fullName>
        <ecNumber evidence="7">1.1.-.-</ecNumber>
    </submittedName>
</protein>
<dbReference type="Proteomes" id="UP000236161">
    <property type="component" value="Unassembled WGS sequence"/>
</dbReference>
<comment type="subcellular location">
    <subcellularLocation>
        <location evidence="1">Membrane</location>
        <topology evidence="1">Single-pass type II membrane protein</topology>
    </subcellularLocation>
</comment>
<feature type="transmembrane region" description="Helical" evidence="6">
    <location>
        <begin position="15"/>
        <end position="37"/>
    </location>
</feature>
<dbReference type="OrthoDB" id="1274115at2759"/>
<evidence type="ECO:0000256" key="2">
    <source>
        <dbReference type="ARBA" id="ARBA00006484"/>
    </source>
</evidence>
<keyword evidence="3" id="KW-0521">NADP</keyword>
<dbReference type="InterPro" id="IPR002347">
    <property type="entry name" value="SDR_fam"/>
</dbReference>
<evidence type="ECO:0000256" key="3">
    <source>
        <dbReference type="ARBA" id="ARBA00022857"/>
    </source>
</evidence>
<dbReference type="InterPro" id="IPR020904">
    <property type="entry name" value="Sc_DH/Rdtase_CS"/>
</dbReference>
<evidence type="ECO:0000256" key="4">
    <source>
        <dbReference type="ARBA" id="ARBA00023002"/>
    </source>
</evidence>
<dbReference type="PANTHER" id="PTHR43391">
    <property type="entry name" value="RETINOL DEHYDROGENASE-RELATED"/>
    <property type="match status" value="1"/>
</dbReference>
<dbReference type="STRING" id="1088818.A0A2I0AGG3"/>